<evidence type="ECO:0000313" key="2">
    <source>
        <dbReference type="EMBL" id="MBB4951619.1"/>
    </source>
</evidence>
<keyword evidence="2" id="KW-0808">Transferase</keyword>
<dbReference type="InterPro" id="IPR036890">
    <property type="entry name" value="HATPase_C_sf"/>
</dbReference>
<dbReference type="Proteomes" id="UP000573327">
    <property type="component" value="Unassembled WGS sequence"/>
</dbReference>
<dbReference type="InterPro" id="IPR003594">
    <property type="entry name" value="HATPase_dom"/>
</dbReference>
<dbReference type="SUPFAM" id="SSF55874">
    <property type="entry name" value="ATPase domain of HSP90 chaperone/DNA topoisomerase II/histidine kinase"/>
    <property type="match status" value="1"/>
</dbReference>
<dbReference type="Gene3D" id="3.30.565.10">
    <property type="entry name" value="Histidine kinase-like ATPase, C-terminal domain"/>
    <property type="match status" value="1"/>
</dbReference>
<dbReference type="EMBL" id="JACHJR010000001">
    <property type="protein sequence ID" value="MBB4951619.1"/>
    <property type="molecule type" value="Genomic_DNA"/>
</dbReference>
<feature type="domain" description="Histidine kinase/HSP90-like ATPase" evidence="1">
    <location>
        <begin position="2"/>
        <end position="40"/>
    </location>
</feature>
<dbReference type="GO" id="GO:0016301">
    <property type="term" value="F:kinase activity"/>
    <property type="evidence" value="ECO:0007669"/>
    <property type="project" value="UniProtKB-KW"/>
</dbReference>
<protein>
    <submittedName>
        <fullName evidence="2">Signal transduction histidine kinase</fullName>
    </submittedName>
</protein>
<comment type="caution">
    <text evidence="2">The sequence shown here is derived from an EMBL/GenBank/DDBJ whole genome shotgun (WGS) entry which is preliminary data.</text>
</comment>
<dbReference type="AlphaFoldDB" id="A0A7W7SJG9"/>
<keyword evidence="2" id="KW-0418">Kinase</keyword>
<proteinExistence type="predicted"/>
<evidence type="ECO:0000313" key="3">
    <source>
        <dbReference type="Proteomes" id="UP000573327"/>
    </source>
</evidence>
<dbReference type="Pfam" id="PF02518">
    <property type="entry name" value="HATPase_c"/>
    <property type="match status" value="1"/>
</dbReference>
<keyword evidence="3" id="KW-1185">Reference proteome</keyword>
<reference evidence="2 3" key="1">
    <citation type="submission" date="2020-08" db="EMBL/GenBank/DDBJ databases">
        <title>Sequencing the genomes of 1000 actinobacteria strains.</title>
        <authorList>
            <person name="Klenk H.-P."/>
        </authorList>
    </citation>
    <scope>NUCLEOTIDE SEQUENCE [LARGE SCALE GENOMIC DNA]</scope>
    <source>
        <strain evidence="2 3">DSM 44786</strain>
    </source>
</reference>
<evidence type="ECO:0000259" key="1">
    <source>
        <dbReference type="Pfam" id="PF02518"/>
    </source>
</evidence>
<name>A0A7W7SJG9_9ACTN</name>
<dbReference type="RefSeq" id="WP_281403680.1">
    <property type="nucleotide sequence ID" value="NZ_JACHJR010000001.1"/>
</dbReference>
<organism evidence="2 3">
    <name type="scientific">Kitasatospora gansuensis</name>
    <dbReference type="NCBI Taxonomy" id="258050"/>
    <lineage>
        <taxon>Bacteria</taxon>
        <taxon>Bacillati</taxon>
        <taxon>Actinomycetota</taxon>
        <taxon>Actinomycetes</taxon>
        <taxon>Kitasatosporales</taxon>
        <taxon>Streptomycetaceae</taxon>
        <taxon>Kitasatospora</taxon>
    </lineage>
</organism>
<accession>A0A7W7SJG9</accession>
<gene>
    <name evidence="2" type="ORF">F4556_007154</name>
</gene>
<sequence>MFTRLDDARTRAVGGSGLGLAIAREIATAHGGALAVEPSDASALLTARIPSGS</sequence>